<evidence type="ECO:0000313" key="1">
    <source>
        <dbReference type="EMBL" id="EAU39885.1"/>
    </source>
</evidence>
<keyword evidence="2" id="KW-1185">Reference proteome</keyword>
<dbReference type="Gene3D" id="1.10.260.40">
    <property type="entry name" value="lambda repressor-like DNA-binding domains"/>
    <property type="match status" value="1"/>
</dbReference>
<dbReference type="eggNOG" id="ENOG502Z9W1">
    <property type="taxonomic scope" value="Bacteria"/>
</dbReference>
<organism evidence="1 2">
    <name type="scientific">Fulvimarina pelagi HTCC2506</name>
    <dbReference type="NCBI Taxonomy" id="314231"/>
    <lineage>
        <taxon>Bacteria</taxon>
        <taxon>Pseudomonadati</taxon>
        <taxon>Pseudomonadota</taxon>
        <taxon>Alphaproteobacteria</taxon>
        <taxon>Hyphomicrobiales</taxon>
        <taxon>Aurantimonadaceae</taxon>
        <taxon>Fulvimarina</taxon>
    </lineage>
</organism>
<dbReference type="STRING" id="217511.GCA_001463845_01787"/>
<dbReference type="InterPro" id="IPR010982">
    <property type="entry name" value="Lambda_DNA-bd_dom_sf"/>
</dbReference>
<gene>
    <name evidence="1" type="ORF">FP2506_17454</name>
</gene>
<comment type="caution">
    <text evidence="1">The sequence shown here is derived from an EMBL/GenBank/DDBJ whole genome shotgun (WGS) entry which is preliminary data.</text>
</comment>
<dbReference type="EMBL" id="AATP01000011">
    <property type="protein sequence ID" value="EAU39885.1"/>
    <property type="molecule type" value="Genomic_DNA"/>
</dbReference>
<evidence type="ECO:0000313" key="2">
    <source>
        <dbReference type="Proteomes" id="UP000004310"/>
    </source>
</evidence>
<name>Q0FY57_9HYPH</name>
<dbReference type="GO" id="GO:0003677">
    <property type="term" value="F:DNA binding"/>
    <property type="evidence" value="ECO:0007669"/>
    <property type="project" value="InterPro"/>
</dbReference>
<dbReference type="RefSeq" id="WP_007068605.1">
    <property type="nucleotide sequence ID" value="NZ_DS022272.1"/>
</dbReference>
<reference evidence="1 2" key="1">
    <citation type="journal article" date="2010" name="J. Bacteriol.">
        <title>Genome sequence of Fulvimarina pelagi HTCC2506T, a Mn(II)-oxidizing alphaproteobacterium possessing an aerobic anoxygenic photosynthetic gene cluster and Xanthorhodopsin.</title>
        <authorList>
            <person name="Kang I."/>
            <person name="Oh H.M."/>
            <person name="Lim S.I."/>
            <person name="Ferriera S."/>
            <person name="Giovannoni S.J."/>
            <person name="Cho J.C."/>
        </authorList>
    </citation>
    <scope>NUCLEOTIDE SEQUENCE [LARGE SCALE GENOMIC DNA]</scope>
    <source>
        <strain evidence="1 2">HTCC2506</strain>
    </source>
</reference>
<accession>Q0FY57</accession>
<dbReference type="AlphaFoldDB" id="Q0FY57"/>
<dbReference type="Proteomes" id="UP000004310">
    <property type="component" value="Unassembled WGS sequence"/>
</dbReference>
<dbReference type="HOGENOM" id="CLU_071028_0_0_5"/>
<sequence>MNADFIPNLKLLCSYERSVSDVCRKLQMNRQQFMKYLAGSAFPSNRSLRRICDHFGVDDYEILMPHEQFREIIRLRPVQNELDDTLPPMVARIIRNTARQHSQMAKYDGYYYKYFYSFSTPSYILRSLVSVKQTDEISYYKTIERLTPAGYSYSPGDLFKYSGIMLPVGDRIHMLDYESVVGNEMSQTILYPPYRNRVSILIGLMMGITATEAHQPVSTRVVMEYLGRRVDRRRAIRGCGLYGEDAPEISRSMLNYLKEPNAANGYLLRAGSTYDKVPPPGALGSGTSS</sequence>
<protein>
    <submittedName>
        <fullName evidence="1">Predicted transcriptional regulator</fullName>
    </submittedName>
</protein>
<proteinExistence type="predicted"/>